<dbReference type="OrthoDB" id="8351115at2"/>
<dbReference type="AlphaFoldDB" id="A0A4R3QJI1"/>
<dbReference type="RefSeq" id="WP_132661703.1">
    <property type="nucleotide sequence ID" value="NZ_SMBJ01000010.1"/>
</dbReference>
<comment type="caution">
    <text evidence="1">The sequence shown here is derived from an EMBL/GenBank/DDBJ whole genome shotgun (WGS) entry which is preliminary data.</text>
</comment>
<name>A0A4R3QJI1_9HYPH</name>
<evidence type="ECO:0000313" key="2">
    <source>
        <dbReference type="Proteomes" id="UP000295547"/>
    </source>
</evidence>
<keyword evidence="2" id="KW-1185">Reference proteome</keyword>
<organism evidence="1 2">
    <name type="scientific">Rhizobium azibense</name>
    <dbReference type="NCBI Taxonomy" id="1136135"/>
    <lineage>
        <taxon>Bacteria</taxon>
        <taxon>Pseudomonadati</taxon>
        <taxon>Pseudomonadota</taxon>
        <taxon>Alphaproteobacteria</taxon>
        <taxon>Hyphomicrobiales</taxon>
        <taxon>Rhizobiaceae</taxon>
        <taxon>Rhizobium/Agrobacterium group</taxon>
        <taxon>Rhizobium</taxon>
    </lineage>
</organism>
<dbReference type="EMBL" id="SMBJ01000010">
    <property type="protein sequence ID" value="TCU21801.1"/>
    <property type="molecule type" value="Genomic_DNA"/>
</dbReference>
<gene>
    <name evidence="1" type="ORF">EV130_110145</name>
</gene>
<protein>
    <submittedName>
        <fullName evidence="1">Uncharacterized protein</fullName>
    </submittedName>
</protein>
<dbReference type="Proteomes" id="UP000295547">
    <property type="component" value="Unassembled WGS sequence"/>
</dbReference>
<evidence type="ECO:0000313" key="1">
    <source>
        <dbReference type="EMBL" id="TCU21801.1"/>
    </source>
</evidence>
<proteinExistence type="predicted"/>
<sequence length="866" mass="95137">MLPKISLMEELKKGGYEASLITTYNAYLPFYEDVVLRRLVNAGVRHNVLLMDAQQYAASLAAHPPRIAGRQYTLLPVKVPGAFHPKLVFLTGKSKAAILIGSHNMTLAGFGFNREITNVVGIQGESDGTGVGIAQALWAEIDSWLDSYTPGIPDHVLSMVRRVKEFAPWLEGKPASDSNIKLLAGRPGSVSLWEQLASLLHGETARVSVGGAFFDQEFSFLQRLRRDLKPHRLTIAVEPDTVQMPTTSLEGASFVRAERLGCDENAEERYLHAKFLLVEQSDGTCVLATGSANPSRPAWLAEGSSGNVELMLARTGKDALPTANALGCGNIHSLPPLTPDDWQAIQINQMQEEFPPANIRTGIALAEGTRIMFDADLLTDRSGLTFTLTAADGSSISDASKVSIEGRFASLNFDAGDIQRAAALHAFSSDEQRLNLILHHATLVEEQARSGTQRKFRDALLSLETDTPDIGLLIQCIDKIIFDEENPSAATGLLKAHGAAQTKAEAETESPETLAIDVSEMKKHRKKRRLDHSSDFAYLLDALIYHLRIQGEKSHDEVDRLGRNEEEQIGADDDLESEIAQLTPEKQADLLRVCNAKVRTLVNRMTSQLKLYADGKQPFTKILVRLLGVLAVLRELRNCDGRVAWVEKGKTTVRKEQRLALLEAVMFNLFEGEAVTQSASLLHLQPLGEDFYDSDEVARLKGLLLWLAWDCGLTMNLQKPHWETPEACEQRMKQNAMVLALAQTIGSDGTVTETARQSIGGLTSSELDWLKDIQRLADICSNVGQNQLPLRQGEAAEAGDIAFHRTAENWIARIVAGRNGNKVVLMALKKDKPRVSYQAAHLTVGDPVLAAHREPPHKADLDTIPV</sequence>
<reference evidence="1 2" key="1">
    <citation type="submission" date="2019-03" db="EMBL/GenBank/DDBJ databases">
        <title>Genomic Encyclopedia of Type Strains, Phase IV (KMG-V): Genome sequencing to study the core and pangenomes of soil and plant-associated prokaryotes.</title>
        <authorList>
            <person name="Whitman W."/>
        </authorList>
    </citation>
    <scope>NUCLEOTIDE SEQUENCE [LARGE SCALE GENOMIC DNA]</scope>
    <source>
        <strain evidence="1 2">Gr42</strain>
    </source>
</reference>
<accession>A0A4R3QJI1</accession>
<dbReference type="Gene3D" id="3.30.870.10">
    <property type="entry name" value="Endonuclease Chain A"/>
    <property type="match status" value="1"/>
</dbReference>